<dbReference type="EMBL" id="QTPM01000054">
    <property type="protein sequence ID" value="RQY84624.1"/>
    <property type="molecule type" value="Genomic_DNA"/>
</dbReference>
<accession>A0ABX9YHP5</accession>
<reference evidence="1 2" key="1">
    <citation type="submission" date="2018-08" db="EMBL/GenBank/DDBJ databases">
        <title>Comparative analysis of Burkholderia isolates from Puerto Rico.</title>
        <authorList>
            <person name="Hall C."/>
            <person name="Sahl J."/>
            <person name="Wagner D."/>
        </authorList>
    </citation>
    <scope>NUCLEOTIDE SEQUENCE [LARGE SCALE GENOMIC DNA]</scope>
    <source>
        <strain evidence="1 2">Bp8966</strain>
    </source>
</reference>
<sequence>MTCRTTSGLLENAAEFFGLTLKRARDTIREVADVTRTWQEALHRGVEVALAVVCNSHSLGDALKRSHSTSACCRLRSS</sequence>
<proteinExistence type="predicted"/>
<evidence type="ECO:0000313" key="1">
    <source>
        <dbReference type="EMBL" id="RQY84624.1"/>
    </source>
</evidence>
<evidence type="ECO:0000313" key="2">
    <source>
        <dbReference type="Proteomes" id="UP000281098"/>
    </source>
</evidence>
<keyword evidence="2" id="KW-1185">Reference proteome</keyword>
<comment type="caution">
    <text evidence="1">The sequence shown here is derived from an EMBL/GenBank/DDBJ whole genome shotgun (WGS) entry which is preliminary data.</text>
</comment>
<organism evidence="1 2">
    <name type="scientific">Burkholderia stagnalis</name>
    <dbReference type="NCBI Taxonomy" id="1503054"/>
    <lineage>
        <taxon>Bacteria</taxon>
        <taxon>Pseudomonadati</taxon>
        <taxon>Pseudomonadota</taxon>
        <taxon>Betaproteobacteria</taxon>
        <taxon>Burkholderiales</taxon>
        <taxon>Burkholderiaceae</taxon>
        <taxon>Burkholderia</taxon>
        <taxon>Burkholderia cepacia complex</taxon>
    </lineage>
</organism>
<name>A0ABX9YHP5_9BURK</name>
<gene>
    <name evidence="1" type="ORF">DF017_29960</name>
</gene>
<protein>
    <submittedName>
        <fullName evidence="1">Uncharacterized protein</fullName>
    </submittedName>
</protein>
<dbReference type="Proteomes" id="UP000281098">
    <property type="component" value="Unassembled WGS sequence"/>
</dbReference>